<gene>
    <name evidence="7" type="primary">LOC107404383</name>
</gene>
<feature type="compositionally biased region" description="Low complexity" evidence="4">
    <location>
        <begin position="463"/>
        <end position="478"/>
    </location>
</feature>
<dbReference type="Gene3D" id="3.30.70.330">
    <property type="match status" value="4"/>
</dbReference>
<dbReference type="InterPro" id="IPR035979">
    <property type="entry name" value="RBD_domain_sf"/>
</dbReference>
<evidence type="ECO:0000256" key="4">
    <source>
        <dbReference type="SAM" id="MobiDB-lite"/>
    </source>
</evidence>
<feature type="domain" description="RRM" evidence="5">
    <location>
        <begin position="305"/>
        <end position="382"/>
    </location>
</feature>
<dbReference type="SMART" id="SM00360">
    <property type="entry name" value="RRM"/>
    <property type="match status" value="4"/>
</dbReference>
<feature type="region of interest" description="Disordered" evidence="4">
    <location>
        <begin position="461"/>
        <end position="539"/>
    </location>
</feature>
<keyword evidence="6" id="KW-1185">Reference proteome</keyword>
<accession>A0ABM3ZWT8</accession>
<dbReference type="SMART" id="SM00361">
    <property type="entry name" value="RRM_1"/>
    <property type="match status" value="3"/>
</dbReference>
<proteinExistence type="predicted"/>
<dbReference type="Proteomes" id="UP001652623">
    <property type="component" value="Chromosome 1"/>
</dbReference>
<dbReference type="InterPro" id="IPR000504">
    <property type="entry name" value="RRM_dom"/>
</dbReference>
<reference evidence="7" key="1">
    <citation type="submission" date="2025-08" db="UniProtKB">
        <authorList>
            <consortium name="RefSeq"/>
        </authorList>
    </citation>
    <scope>IDENTIFICATION</scope>
    <source>
        <tissue evidence="7">Seedling</tissue>
    </source>
</reference>
<evidence type="ECO:0000313" key="7">
    <source>
        <dbReference type="RefSeq" id="XP_060668942.1"/>
    </source>
</evidence>
<sequence>MAAEVGVLPTPKPPSPADDPVRKSSLYVGDLDPQVTEADLMDTFRCMGPIASVRLCRDSLTGDSLRYAYVNFFSFSHASKALNFLNHTELKGKPMRIMWSQRDPLTRKTGIGNLFVKNLDPSITSGQLQHMFSNYGTILSCKVAEENGKSKGFGFVQFNSEESALAARDALHDTLVKGKKIYVSKFVKKSMRTVVHEESSFTNLYVKNLPEDVTEDLLLDMFSRFGKVSSIAIMRNDQGKSRGFGFVNFHTPEEAMKAVEVLNGSLQGPNGLSVARAQKKAERIEVLKNQRKEIFNCHIEKLKAQNLYVKNLDISVDESKLQKHFSVCGKIISVKVMRHANGISRRFGFVCFSTPEEATKALHTFNGSVLGGRSLYVAFAQSKEDRNRELRHYSQLSQRDLRHTALHPTRPVHYNFTPYSSFYSPPYLPLTYQHYGTNIGMQFPFFQNYHHHLSTNDLMRQKQQGNNGNQSFQQNNGFTPIAKSNDSRLRISRAKNENKQGGLQERSGSVVPTERRNSDDLDASSVCGQDNKKNSAKSI</sequence>
<feature type="compositionally biased region" description="Basic and acidic residues" evidence="4">
    <location>
        <begin position="485"/>
        <end position="498"/>
    </location>
</feature>
<keyword evidence="2 3" id="KW-0694">RNA-binding</keyword>
<name>A0ABM3ZWT8_ZIZJJ</name>
<evidence type="ECO:0000256" key="2">
    <source>
        <dbReference type="ARBA" id="ARBA00022884"/>
    </source>
</evidence>
<evidence type="ECO:0000256" key="1">
    <source>
        <dbReference type="ARBA" id="ARBA00022737"/>
    </source>
</evidence>
<dbReference type="PROSITE" id="PS50102">
    <property type="entry name" value="RRM"/>
    <property type="match status" value="4"/>
</dbReference>
<dbReference type="SUPFAM" id="SSF54928">
    <property type="entry name" value="RNA-binding domain, RBD"/>
    <property type="match status" value="3"/>
</dbReference>
<dbReference type="InterPro" id="IPR012677">
    <property type="entry name" value="Nucleotide-bd_a/b_plait_sf"/>
</dbReference>
<dbReference type="Pfam" id="PF00076">
    <property type="entry name" value="RRM_1"/>
    <property type="match status" value="4"/>
</dbReference>
<feature type="region of interest" description="Disordered" evidence="4">
    <location>
        <begin position="1"/>
        <end position="23"/>
    </location>
</feature>
<organism evidence="6 7">
    <name type="scientific">Ziziphus jujuba</name>
    <name type="common">Chinese jujube</name>
    <name type="synonym">Ziziphus sativa</name>
    <dbReference type="NCBI Taxonomy" id="326968"/>
    <lineage>
        <taxon>Eukaryota</taxon>
        <taxon>Viridiplantae</taxon>
        <taxon>Streptophyta</taxon>
        <taxon>Embryophyta</taxon>
        <taxon>Tracheophyta</taxon>
        <taxon>Spermatophyta</taxon>
        <taxon>Magnoliopsida</taxon>
        <taxon>eudicotyledons</taxon>
        <taxon>Gunneridae</taxon>
        <taxon>Pentapetalae</taxon>
        <taxon>rosids</taxon>
        <taxon>fabids</taxon>
        <taxon>Rosales</taxon>
        <taxon>Rhamnaceae</taxon>
        <taxon>Paliureae</taxon>
        <taxon>Ziziphus</taxon>
    </lineage>
</organism>
<evidence type="ECO:0000259" key="5">
    <source>
        <dbReference type="PROSITE" id="PS50102"/>
    </source>
</evidence>
<evidence type="ECO:0000313" key="6">
    <source>
        <dbReference type="Proteomes" id="UP001652623"/>
    </source>
</evidence>
<protein>
    <submittedName>
        <fullName evidence="7">Polyadenylate-binding protein 6 isoform X2</fullName>
    </submittedName>
</protein>
<keyword evidence="1" id="KW-0677">Repeat</keyword>
<dbReference type="InterPro" id="IPR003954">
    <property type="entry name" value="RRM_euk-type"/>
</dbReference>
<feature type="domain" description="RRM" evidence="5">
    <location>
        <begin position="202"/>
        <end position="279"/>
    </location>
</feature>
<dbReference type="RefSeq" id="XP_060668942.1">
    <property type="nucleotide sequence ID" value="XM_060812959.1"/>
</dbReference>
<feature type="domain" description="RRM" evidence="5">
    <location>
        <begin position="24"/>
        <end position="102"/>
    </location>
</feature>
<feature type="domain" description="RRM" evidence="5">
    <location>
        <begin position="112"/>
        <end position="188"/>
    </location>
</feature>
<dbReference type="PANTHER" id="PTHR24012">
    <property type="entry name" value="RNA BINDING PROTEIN"/>
    <property type="match status" value="1"/>
</dbReference>
<dbReference type="GeneID" id="107404383"/>
<dbReference type="NCBIfam" id="TIGR01628">
    <property type="entry name" value="PABP-1234"/>
    <property type="match status" value="1"/>
</dbReference>
<dbReference type="InterPro" id="IPR006515">
    <property type="entry name" value="PABP_1234"/>
</dbReference>
<evidence type="ECO:0000256" key="3">
    <source>
        <dbReference type="PROSITE-ProRule" id="PRU00176"/>
    </source>
</evidence>